<reference evidence="3 4" key="1">
    <citation type="submission" date="2011-07" db="EMBL/GenBank/DDBJ databases">
        <title>The complete genome of chromosome of Emticicia oligotrophica DSM 17448.</title>
        <authorList>
            <consortium name="US DOE Joint Genome Institute (JGI-PGF)"/>
            <person name="Lucas S."/>
            <person name="Han J."/>
            <person name="Lapidus A."/>
            <person name="Bruce D."/>
            <person name="Goodwin L."/>
            <person name="Pitluck S."/>
            <person name="Peters L."/>
            <person name="Kyrpides N."/>
            <person name="Mavromatis K."/>
            <person name="Ivanova N."/>
            <person name="Ovchinnikova G."/>
            <person name="Teshima H."/>
            <person name="Detter J.C."/>
            <person name="Tapia R."/>
            <person name="Han C."/>
            <person name="Land M."/>
            <person name="Hauser L."/>
            <person name="Markowitz V."/>
            <person name="Cheng J.-F."/>
            <person name="Hugenholtz P."/>
            <person name="Woyke T."/>
            <person name="Wu D."/>
            <person name="Tindall B."/>
            <person name="Pomrenke H."/>
            <person name="Brambilla E."/>
            <person name="Klenk H.-P."/>
            <person name="Eisen J.A."/>
        </authorList>
    </citation>
    <scope>NUCLEOTIDE SEQUENCE [LARGE SCALE GENOMIC DNA]</scope>
    <source>
        <strain evidence="3 4">DSM 17448</strain>
    </source>
</reference>
<protein>
    <submittedName>
        <fullName evidence="3">Response regulator receiver protein</fullName>
    </submittedName>
</protein>
<evidence type="ECO:0000256" key="1">
    <source>
        <dbReference type="PROSITE-ProRule" id="PRU00169"/>
    </source>
</evidence>
<keyword evidence="4" id="KW-1185">Reference proteome</keyword>
<accession>A0ABM5MZD6</accession>
<keyword evidence="1" id="KW-0597">Phosphoprotein</keyword>
<feature type="modified residue" description="4-aspartylphosphate" evidence="1">
    <location>
        <position position="69"/>
    </location>
</feature>
<feature type="domain" description="Response regulatory" evidence="2">
    <location>
        <begin position="16"/>
        <end position="137"/>
    </location>
</feature>
<dbReference type="PROSITE" id="PS50110">
    <property type="entry name" value="RESPONSE_REGULATORY"/>
    <property type="match status" value="1"/>
</dbReference>
<dbReference type="CDD" id="cd17546">
    <property type="entry name" value="REC_hyHK_CKI1_RcsC-like"/>
    <property type="match status" value="1"/>
</dbReference>
<evidence type="ECO:0000313" key="4">
    <source>
        <dbReference type="Proteomes" id="UP000002875"/>
    </source>
</evidence>
<organism evidence="3 4">
    <name type="scientific">Emticicia oligotrophica (strain DSM 17448 / CIP 109782 / MTCC 6937 / GPTSA100-15)</name>
    <dbReference type="NCBI Taxonomy" id="929562"/>
    <lineage>
        <taxon>Bacteria</taxon>
        <taxon>Pseudomonadati</taxon>
        <taxon>Bacteroidota</taxon>
        <taxon>Cytophagia</taxon>
        <taxon>Cytophagales</taxon>
        <taxon>Leadbetterellaceae</taxon>
        <taxon>Emticicia</taxon>
    </lineage>
</organism>
<dbReference type="Pfam" id="PF00072">
    <property type="entry name" value="Response_reg"/>
    <property type="match status" value="1"/>
</dbReference>
<evidence type="ECO:0000313" key="3">
    <source>
        <dbReference type="EMBL" id="AFK02556.1"/>
    </source>
</evidence>
<gene>
    <name evidence="3" type="ordered locus">Emtol_1408</name>
</gene>
<name>A0ABM5MZD6_EMTOG</name>
<dbReference type="InterPro" id="IPR011006">
    <property type="entry name" value="CheY-like_superfamily"/>
</dbReference>
<dbReference type="Proteomes" id="UP000002875">
    <property type="component" value="Chromosome"/>
</dbReference>
<dbReference type="SUPFAM" id="SSF52172">
    <property type="entry name" value="CheY-like"/>
    <property type="match status" value="1"/>
</dbReference>
<dbReference type="Gene3D" id="3.40.50.2300">
    <property type="match status" value="1"/>
</dbReference>
<dbReference type="EMBL" id="CP002961">
    <property type="protein sequence ID" value="AFK02556.1"/>
    <property type="molecule type" value="Genomic_DNA"/>
</dbReference>
<evidence type="ECO:0000259" key="2">
    <source>
        <dbReference type="PROSITE" id="PS50110"/>
    </source>
</evidence>
<sequence>MYQKNIETLDIPSDIATLIVDDDKIIQRMHTFLLNSAGLSSKPMLFDNGKDALDFISEQNPSRYLVFLDINMPIMNGWEFLDSINKSRLKDNLLIVIVSSSISAADFKKAESYPQVISFLTKPINIDMLKSLKNAIS</sequence>
<dbReference type="InterPro" id="IPR001789">
    <property type="entry name" value="Sig_transdc_resp-reg_receiver"/>
</dbReference>
<dbReference type="InterPro" id="IPR052893">
    <property type="entry name" value="TCS_response_regulator"/>
</dbReference>
<dbReference type="PANTHER" id="PTHR44520:SF2">
    <property type="entry name" value="RESPONSE REGULATOR RCP1"/>
    <property type="match status" value="1"/>
</dbReference>
<dbReference type="PANTHER" id="PTHR44520">
    <property type="entry name" value="RESPONSE REGULATOR RCP1-RELATED"/>
    <property type="match status" value="1"/>
</dbReference>
<dbReference type="RefSeq" id="WP_015028256.1">
    <property type="nucleotide sequence ID" value="NC_018748.1"/>
</dbReference>
<proteinExistence type="predicted"/>
<dbReference type="SMART" id="SM00448">
    <property type="entry name" value="REC"/>
    <property type="match status" value="1"/>
</dbReference>